<comment type="caution">
    <text evidence="5">The sequence shown here is derived from an EMBL/GenBank/DDBJ whole genome shotgun (WGS) entry which is preliminary data.</text>
</comment>
<dbReference type="SMART" id="SM00822">
    <property type="entry name" value="PKS_KR"/>
    <property type="match status" value="1"/>
</dbReference>
<dbReference type="PROSITE" id="PS00061">
    <property type="entry name" value="ADH_SHORT"/>
    <property type="match status" value="1"/>
</dbReference>
<keyword evidence="2" id="KW-0521">NADP</keyword>
<gene>
    <name evidence="5" type="ORF">CT0861_03902</name>
</gene>
<proteinExistence type="inferred from homology"/>
<evidence type="ECO:0000256" key="2">
    <source>
        <dbReference type="ARBA" id="ARBA00022857"/>
    </source>
</evidence>
<evidence type="ECO:0000313" key="5">
    <source>
        <dbReference type="EMBL" id="KZL69187.1"/>
    </source>
</evidence>
<dbReference type="InterPro" id="IPR036291">
    <property type="entry name" value="NAD(P)-bd_dom_sf"/>
</dbReference>
<dbReference type="GO" id="GO:0016491">
    <property type="term" value="F:oxidoreductase activity"/>
    <property type="evidence" value="ECO:0007669"/>
    <property type="project" value="UniProtKB-KW"/>
</dbReference>
<keyword evidence="3" id="KW-0560">Oxidoreductase</keyword>
<dbReference type="Gene3D" id="3.40.50.720">
    <property type="entry name" value="NAD(P)-binding Rossmann-like Domain"/>
    <property type="match status" value="1"/>
</dbReference>
<evidence type="ECO:0000256" key="3">
    <source>
        <dbReference type="ARBA" id="ARBA00023002"/>
    </source>
</evidence>
<name>A0A161YAV0_9PEZI</name>
<dbReference type="Proteomes" id="UP000076552">
    <property type="component" value="Unassembled WGS sequence"/>
</dbReference>
<dbReference type="InterPro" id="IPR020904">
    <property type="entry name" value="Sc_DH/Rdtase_CS"/>
</dbReference>
<evidence type="ECO:0000259" key="4">
    <source>
        <dbReference type="SMART" id="SM00822"/>
    </source>
</evidence>
<feature type="domain" description="Ketoreductase" evidence="4">
    <location>
        <begin position="6"/>
        <end position="186"/>
    </location>
</feature>
<dbReference type="InterPro" id="IPR002347">
    <property type="entry name" value="SDR_fam"/>
</dbReference>
<evidence type="ECO:0000256" key="1">
    <source>
        <dbReference type="ARBA" id="ARBA00006484"/>
    </source>
</evidence>
<keyword evidence="6" id="KW-1185">Reference proteome</keyword>
<dbReference type="EMBL" id="LFIV01000112">
    <property type="protein sequence ID" value="KZL69187.1"/>
    <property type="molecule type" value="Genomic_DNA"/>
</dbReference>
<dbReference type="PRINTS" id="PR00081">
    <property type="entry name" value="GDHRDH"/>
</dbReference>
<dbReference type="Pfam" id="PF00106">
    <property type="entry name" value="adh_short"/>
    <property type="match status" value="1"/>
</dbReference>
<comment type="similarity">
    <text evidence="1">Belongs to the short-chain dehydrogenases/reductases (SDR) family.</text>
</comment>
<organism evidence="5 6">
    <name type="scientific">Colletotrichum tofieldiae</name>
    <dbReference type="NCBI Taxonomy" id="708197"/>
    <lineage>
        <taxon>Eukaryota</taxon>
        <taxon>Fungi</taxon>
        <taxon>Dikarya</taxon>
        <taxon>Ascomycota</taxon>
        <taxon>Pezizomycotina</taxon>
        <taxon>Sordariomycetes</taxon>
        <taxon>Hypocreomycetidae</taxon>
        <taxon>Glomerellales</taxon>
        <taxon>Glomerellaceae</taxon>
        <taxon>Colletotrichum</taxon>
        <taxon>Colletotrichum spaethianum species complex</taxon>
    </lineage>
</organism>
<dbReference type="PANTHER" id="PTHR43669">
    <property type="entry name" value="5-KETO-D-GLUCONATE 5-REDUCTASE"/>
    <property type="match status" value="1"/>
</dbReference>
<sequence>MPFPYKTALITGATSGIGHALAERLIENDVFVVAVGRRTDRLEQLLSKYGQSKVAVEAHDVSDLDGMEGWIKKMTTTYPAVDCVILNAGVQNSFNFTPDLLKTANQELATNYLSPLHAITHFLPHLKSLSTPSSIVLVTSGLALVPMPRCANYCASKAALRSVAWSLRAQLADDPDSGSIRVIEVVPPAVQTELHTRQADLLKAGHANIGIPLEQFIDETWAELEKGEAEEIIVGPAKHYARGEVERKKAFDGLLAALKGQ</sequence>
<dbReference type="PANTHER" id="PTHR43669:SF11">
    <property type="entry name" value="SHORT-CHAIN DEHYDROGENASE_OXIDOREDUCTASE"/>
    <property type="match status" value="1"/>
</dbReference>
<dbReference type="SUPFAM" id="SSF51735">
    <property type="entry name" value="NAD(P)-binding Rossmann-fold domains"/>
    <property type="match status" value="1"/>
</dbReference>
<dbReference type="STRING" id="708197.A0A161YAV0"/>
<protein>
    <submittedName>
        <fullName evidence="5">Short-chain dehydrogenase/oxidoreductase</fullName>
    </submittedName>
</protein>
<evidence type="ECO:0000313" key="6">
    <source>
        <dbReference type="Proteomes" id="UP000076552"/>
    </source>
</evidence>
<accession>A0A161YAV0</accession>
<reference evidence="5 6" key="1">
    <citation type="submission" date="2015-06" db="EMBL/GenBank/DDBJ databases">
        <title>Survival trade-offs in plant roots during colonization by closely related pathogenic and mutualistic fungi.</title>
        <authorList>
            <person name="Hacquard S."/>
            <person name="Kracher B."/>
            <person name="Hiruma K."/>
            <person name="Weinman A."/>
            <person name="Muench P."/>
            <person name="Garrido Oter R."/>
            <person name="Ver Loren van Themaat E."/>
            <person name="Dallerey J.-F."/>
            <person name="Damm U."/>
            <person name="Henrissat B."/>
            <person name="Lespinet O."/>
            <person name="Thon M."/>
            <person name="Kemen E."/>
            <person name="McHardy A.C."/>
            <person name="Schulze-Lefert P."/>
            <person name="O'Connell R.J."/>
        </authorList>
    </citation>
    <scope>NUCLEOTIDE SEQUENCE [LARGE SCALE GENOMIC DNA]</scope>
    <source>
        <strain evidence="5 6">0861</strain>
    </source>
</reference>
<dbReference type="InterPro" id="IPR057326">
    <property type="entry name" value="KR_dom"/>
</dbReference>
<dbReference type="AlphaFoldDB" id="A0A161YAV0"/>